<feature type="transmembrane region" description="Helical" evidence="1">
    <location>
        <begin position="42"/>
        <end position="58"/>
    </location>
</feature>
<keyword evidence="1" id="KW-0472">Membrane</keyword>
<gene>
    <name evidence="2" type="ORF">HGG82_00020</name>
</gene>
<name>A0A847R586_9GAMM</name>
<evidence type="ECO:0000313" key="2">
    <source>
        <dbReference type="EMBL" id="NLQ16004.1"/>
    </source>
</evidence>
<keyword evidence="1" id="KW-1133">Transmembrane helix</keyword>
<evidence type="ECO:0008006" key="4">
    <source>
        <dbReference type="Google" id="ProtNLM"/>
    </source>
</evidence>
<keyword evidence="1" id="KW-0812">Transmembrane</keyword>
<feature type="transmembrane region" description="Helical" evidence="1">
    <location>
        <begin position="12"/>
        <end position="30"/>
    </location>
</feature>
<comment type="caution">
    <text evidence="2">The sequence shown here is derived from an EMBL/GenBank/DDBJ whole genome shotgun (WGS) entry which is preliminary data.</text>
</comment>
<dbReference type="EMBL" id="JABAEK010000001">
    <property type="protein sequence ID" value="NLQ16004.1"/>
    <property type="molecule type" value="Genomic_DNA"/>
</dbReference>
<keyword evidence="3" id="KW-1185">Reference proteome</keyword>
<proteinExistence type="predicted"/>
<evidence type="ECO:0000256" key="1">
    <source>
        <dbReference type="SAM" id="Phobius"/>
    </source>
</evidence>
<protein>
    <recommendedName>
        <fullName evidence="4">VanZ-like domain-containing protein</fullName>
    </recommendedName>
</protein>
<evidence type="ECO:0000313" key="3">
    <source>
        <dbReference type="Proteomes" id="UP000586067"/>
    </source>
</evidence>
<organism evidence="2 3">
    <name type="scientific">Marinomonas profundi</name>
    <dbReference type="NCBI Taxonomy" id="2726122"/>
    <lineage>
        <taxon>Bacteria</taxon>
        <taxon>Pseudomonadati</taxon>
        <taxon>Pseudomonadota</taxon>
        <taxon>Gammaproteobacteria</taxon>
        <taxon>Oceanospirillales</taxon>
        <taxon>Oceanospirillaceae</taxon>
        <taxon>Marinomonas</taxon>
    </lineage>
</organism>
<dbReference type="AlphaFoldDB" id="A0A847R586"/>
<accession>A0A847R586</accession>
<sequence>MIHKLTSPTAQAVGFILGALIISLATLTPADSLPLAPGSDKLHHLLGFGGWALLCAFGPMKRFVSMSLLIIAWGGAIELIQPHLNRYGEWLDFYANTSGVVVIVLAKCLLRHLSKRLV</sequence>
<dbReference type="RefSeq" id="WP_168822000.1">
    <property type="nucleotide sequence ID" value="NZ_CP073013.1"/>
</dbReference>
<reference evidence="2 3" key="1">
    <citation type="submission" date="2020-04" db="EMBL/GenBank/DDBJ databases">
        <title>Marinomonas sp. M1K-6 isolated from the deep seawater of the Mariana Trench.</title>
        <authorList>
            <person name="Li Y."/>
        </authorList>
    </citation>
    <scope>NUCLEOTIDE SEQUENCE [LARGE SCALE GENOMIC DNA]</scope>
    <source>
        <strain evidence="2 3">M1K-6</strain>
    </source>
</reference>
<dbReference type="Proteomes" id="UP000586067">
    <property type="component" value="Unassembled WGS sequence"/>
</dbReference>